<evidence type="ECO:0000313" key="1">
    <source>
        <dbReference type="EMBL" id="EHL06233.1"/>
    </source>
</evidence>
<gene>
    <name evidence="1" type="ORF">HMPREF0322_03073</name>
</gene>
<protein>
    <submittedName>
        <fullName evidence="1">Uncharacterized protein</fullName>
    </submittedName>
</protein>
<organism evidence="1 2">
    <name type="scientific">Desulfitobacterium hafniense DP7</name>
    <dbReference type="NCBI Taxonomy" id="537010"/>
    <lineage>
        <taxon>Bacteria</taxon>
        <taxon>Bacillati</taxon>
        <taxon>Bacillota</taxon>
        <taxon>Clostridia</taxon>
        <taxon>Eubacteriales</taxon>
        <taxon>Desulfitobacteriaceae</taxon>
        <taxon>Desulfitobacterium</taxon>
    </lineage>
</organism>
<dbReference type="EMBL" id="AFZX01000082">
    <property type="protein sequence ID" value="EHL06233.1"/>
    <property type="molecule type" value="Genomic_DNA"/>
</dbReference>
<accession>G9XQ27</accession>
<name>G9XQ27_DESHA</name>
<comment type="caution">
    <text evidence="1">The sequence shown here is derived from an EMBL/GenBank/DDBJ whole genome shotgun (WGS) entry which is preliminary data.</text>
</comment>
<evidence type="ECO:0000313" key="2">
    <source>
        <dbReference type="Proteomes" id="UP000004416"/>
    </source>
</evidence>
<reference evidence="1 2" key="1">
    <citation type="submission" date="2011-08" db="EMBL/GenBank/DDBJ databases">
        <authorList>
            <person name="Weinstock G."/>
            <person name="Sodergren E."/>
            <person name="Clifton S."/>
            <person name="Fulton L."/>
            <person name="Fulton B."/>
            <person name="Courtney L."/>
            <person name="Fronick C."/>
            <person name="Harrison M."/>
            <person name="Strong C."/>
            <person name="Farmer C."/>
            <person name="Delahaunty K."/>
            <person name="Markovic C."/>
            <person name="Hall O."/>
            <person name="Minx P."/>
            <person name="Tomlinson C."/>
            <person name="Mitreva M."/>
            <person name="Hou S."/>
            <person name="Chen J."/>
            <person name="Wollam A."/>
            <person name="Pepin K.H."/>
            <person name="Johnson M."/>
            <person name="Bhonagiri V."/>
            <person name="Zhang X."/>
            <person name="Suruliraj S."/>
            <person name="Warren W."/>
            <person name="Chinwalla A."/>
            <person name="Mardis E.R."/>
            <person name="Wilson R.K."/>
        </authorList>
    </citation>
    <scope>NUCLEOTIDE SEQUENCE [LARGE SCALE GENOMIC DNA]</scope>
    <source>
        <strain evidence="1 2">DP7</strain>
    </source>
</reference>
<dbReference type="PATRIC" id="fig|537010.4.peg.2875"/>
<proteinExistence type="predicted"/>
<sequence>MAPGFASGVNAQSKIMESLSGLFQNRVCAFCYKYGMMKI</sequence>
<dbReference type="AlphaFoldDB" id="G9XQ27"/>
<dbReference type="HOGENOM" id="CLU_3308484_0_0_9"/>
<dbReference type="Proteomes" id="UP000004416">
    <property type="component" value="Unassembled WGS sequence"/>
</dbReference>